<evidence type="ECO:0000313" key="4">
    <source>
        <dbReference type="Proteomes" id="UP000184520"/>
    </source>
</evidence>
<dbReference type="EMBL" id="FQWD01000002">
    <property type="protein sequence ID" value="SHG21497.1"/>
    <property type="molecule type" value="Genomic_DNA"/>
</dbReference>
<protein>
    <submittedName>
        <fullName evidence="3">PEP-CTERM protein-sorting domain-containing protein</fullName>
    </submittedName>
</protein>
<dbReference type="Pfam" id="PF07589">
    <property type="entry name" value="PEP-CTERM"/>
    <property type="match status" value="1"/>
</dbReference>
<dbReference type="Gene3D" id="2.60.120.260">
    <property type="entry name" value="Galactose-binding domain-like"/>
    <property type="match status" value="1"/>
</dbReference>
<feature type="chain" id="PRO_5012567494" evidence="1">
    <location>
        <begin position="26"/>
        <end position="194"/>
    </location>
</feature>
<organism evidence="3 4">
    <name type="scientific">Marisediminitalea aggregata</name>
    <dbReference type="NCBI Taxonomy" id="634436"/>
    <lineage>
        <taxon>Bacteria</taxon>
        <taxon>Pseudomonadati</taxon>
        <taxon>Pseudomonadota</taxon>
        <taxon>Gammaproteobacteria</taxon>
        <taxon>Alteromonadales</taxon>
        <taxon>Alteromonadaceae</taxon>
        <taxon>Marisediminitalea</taxon>
    </lineage>
</organism>
<evidence type="ECO:0000256" key="1">
    <source>
        <dbReference type="SAM" id="SignalP"/>
    </source>
</evidence>
<dbReference type="NCBIfam" id="TIGR02595">
    <property type="entry name" value="PEP_CTERM"/>
    <property type="match status" value="1"/>
</dbReference>
<dbReference type="AlphaFoldDB" id="A0A1M5I027"/>
<feature type="domain" description="Ice-binding protein C-terminal" evidence="2">
    <location>
        <begin position="170"/>
        <end position="192"/>
    </location>
</feature>
<gene>
    <name evidence="3" type="ORF">SAMN05216361_1706</name>
</gene>
<feature type="signal peptide" evidence="1">
    <location>
        <begin position="1"/>
        <end position="25"/>
    </location>
</feature>
<name>A0A1M5I027_9ALTE</name>
<accession>A0A1M5I027</accession>
<proteinExistence type="predicted"/>
<dbReference type="STRING" id="634436.SAMN05216361_1706"/>
<dbReference type="InterPro" id="IPR008979">
    <property type="entry name" value="Galactose-bd-like_sf"/>
</dbReference>
<evidence type="ECO:0000313" key="3">
    <source>
        <dbReference type="EMBL" id="SHG21497.1"/>
    </source>
</evidence>
<reference evidence="4" key="1">
    <citation type="submission" date="2016-11" db="EMBL/GenBank/DDBJ databases">
        <authorList>
            <person name="Varghese N."/>
            <person name="Submissions S."/>
        </authorList>
    </citation>
    <scope>NUCLEOTIDE SEQUENCE [LARGE SCALE GENOMIC DNA]</scope>
    <source>
        <strain evidence="4">CGMCC 1.8995</strain>
    </source>
</reference>
<dbReference type="RefSeq" id="WP_073320719.1">
    <property type="nucleotide sequence ID" value="NZ_FQWD01000002.1"/>
</dbReference>
<dbReference type="InterPro" id="IPR013424">
    <property type="entry name" value="Ice-binding_C"/>
</dbReference>
<keyword evidence="4" id="KW-1185">Reference proteome</keyword>
<keyword evidence="1" id="KW-0732">Signal</keyword>
<sequence length="194" mass="20574">MILSKLKNAAFALVLSAVGMSTANAGLINVSYIEIENNIGQYLQVAEVVALNMDLNDVALGTAGAVASAPNQWNHLTNASNAIDGVTAGSYGASQIYHNASGQFNTALTIAFSSVQELFSFQIFGRDDCCRERDVYKVTFFDTDDNSLFSTIMDARFGAEPTVVLPDTSDVPAPATLALLGLGLAGLRLSRRSK</sequence>
<dbReference type="SUPFAM" id="SSF49785">
    <property type="entry name" value="Galactose-binding domain-like"/>
    <property type="match status" value="1"/>
</dbReference>
<evidence type="ECO:0000259" key="2">
    <source>
        <dbReference type="Pfam" id="PF07589"/>
    </source>
</evidence>
<dbReference type="Proteomes" id="UP000184520">
    <property type="component" value="Unassembled WGS sequence"/>
</dbReference>